<reference evidence="8" key="1">
    <citation type="journal article" date="2024" name="Int. J. Syst. Evol. Microbiol.">
        <title>Turicibacter faecis sp. nov., isolated from faeces of heart failure mouse model.</title>
        <authorList>
            <person name="Imamura Y."/>
            <person name="Motooka D."/>
            <person name="Nakajima Y."/>
            <person name="Ito S."/>
            <person name="Kitakaze M."/>
            <person name="Iida T."/>
            <person name="Nakamura S."/>
        </authorList>
    </citation>
    <scope>NUCLEOTIDE SEQUENCE</scope>
    <source>
        <strain evidence="8">TC023</strain>
    </source>
</reference>
<keyword evidence="9" id="KW-1185">Reference proteome</keyword>
<dbReference type="RefSeq" id="WP_161832243.1">
    <property type="nucleotide sequence ID" value="NZ_AP028127.1"/>
</dbReference>
<proteinExistence type="predicted"/>
<dbReference type="CDD" id="cd17533">
    <property type="entry name" value="REC_LytTR_AgrA-like"/>
    <property type="match status" value="1"/>
</dbReference>
<keyword evidence="1" id="KW-0963">Cytoplasm</keyword>
<dbReference type="SUPFAM" id="SSF52172">
    <property type="entry name" value="CheY-like"/>
    <property type="match status" value="1"/>
</dbReference>
<dbReference type="Pfam" id="PF04397">
    <property type="entry name" value="LytTR"/>
    <property type="match status" value="1"/>
</dbReference>
<evidence type="ECO:0000313" key="8">
    <source>
        <dbReference type="EMBL" id="BEH91846.1"/>
    </source>
</evidence>
<accession>A0ABN6ZDE3</accession>
<keyword evidence="5" id="KW-0597">Phosphoprotein</keyword>
<keyword evidence="2" id="KW-0902">Two-component regulatory system</keyword>
<dbReference type="PROSITE" id="PS50930">
    <property type="entry name" value="HTH_LYTTR"/>
    <property type="match status" value="1"/>
</dbReference>
<dbReference type="PANTHER" id="PTHR37299">
    <property type="entry name" value="TRANSCRIPTIONAL REGULATOR-RELATED"/>
    <property type="match status" value="1"/>
</dbReference>
<evidence type="ECO:0000256" key="5">
    <source>
        <dbReference type="PROSITE-ProRule" id="PRU00169"/>
    </source>
</evidence>
<feature type="domain" description="Response regulatory" evidence="6">
    <location>
        <begin position="2"/>
        <end position="126"/>
    </location>
</feature>
<evidence type="ECO:0000259" key="6">
    <source>
        <dbReference type="PROSITE" id="PS50110"/>
    </source>
</evidence>
<name>A0ABN6ZDE3_9FIRM</name>
<dbReference type="Gene3D" id="3.40.50.2300">
    <property type="match status" value="1"/>
</dbReference>
<dbReference type="SMART" id="SM00448">
    <property type="entry name" value="REC"/>
    <property type="match status" value="1"/>
</dbReference>
<comment type="function">
    <text evidence="4">Required for high-level post-exponential phase expression of a series of secreted proteins.</text>
</comment>
<evidence type="ECO:0000313" key="9">
    <source>
        <dbReference type="Proteomes" id="UP001432099"/>
    </source>
</evidence>
<dbReference type="Gene3D" id="2.40.50.1020">
    <property type="entry name" value="LytTr DNA-binding domain"/>
    <property type="match status" value="1"/>
</dbReference>
<dbReference type="InterPro" id="IPR011006">
    <property type="entry name" value="CheY-like_superfamily"/>
</dbReference>
<evidence type="ECO:0000256" key="4">
    <source>
        <dbReference type="ARBA" id="ARBA00037164"/>
    </source>
</evidence>
<evidence type="ECO:0000259" key="7">
    <source>
        <dbReference type="PROSITE" id="PS50930"/>
    </source>
</evidence>
<sequence>MDIFVLEDNPIQRSRLEKIINELIKKNNIPCQRLFSTASPDKLLDELTSMGNYHLYFLDLEINDYTKKGLEIAQLIRAKDPYGTIVFVTTHPELAPKTFEYKVSALDFITKDQDNLMFKKNIEECLKIASEYLNKPISEDSFIFKNQYTKFQLPFSDILYFETAQVAHKINLITPKKTTHFYGRLSELEKSDERLFRCHRSFVVNVSNITHIDKKNKIVYLKGNYHCLVSRRYLKELEEKIREIEKR</sequence>
<feature type="domain" description="HTH LytTR-type" evidence="7">
    <location>
        <begin position="151"/>
        <end position="243"/>
    </location>
</feature>
<dbReference type="Proteomes" id="UP001432099">
    <property type="component" value="Chromosome"/>
</dbReference>
<dbReference type="PANTHER" id="PTHR37299:SF3">
    <property type="entry name" value="STAGE 0 SPORULATION PROTEIN A HOMOLOG"/>
    <property type="match status" value="1"/>
</dbReference>
<gene>
    <name evidence="8" type="ORF">T23_19480</name>
</gene>
<dbReference type="EMBL" id="AP028127">
    <property type="protein sequence ID" value="BEH91846.1"/>
    <property type="molecule type" value="Genomic_DNA"/>
</dbReference>
<dbReference type="InterPro" id="IPR046947">
    <property type="entry name" value="LytR-like"/>
</dbReference>
<evidence type="ECO:0000256" key="3">
    <source>
        <dbReference type="ARBA" id="ARBA00023159"/>
    </source>
</evidence>
<evidence type="ECO:0000256" key="1">
    <source>
        <dbReference type="ARBA" id="ARBA00022490"/>
    </source>
</evidence>
<protein>
    <submittedName>
        <fullName evidence="8">Response regulator</fullName>
    </submittedName>
</protein>
<dbReference type="PROSITE" id="PS50110">
    <property type="entry name" value="RESPONSE_REGULATORY"/>
    <property type="match status" value="1"/>
</dbReference>
<organism evidence="8 9">
    <name type="scientific">Turicibacter faecis</name>
    <dbReference type="NCBI Taxonomy" id="2963365"/>
    <lineage>
        <taxon>Bacteria</taxon>
        <taxon>Bacillati</taxon>
        <taxon>Bacillota</taxon>
        <taxon>Erysipelotrichia</taxon>
        <taxon>Erysipelotrichales</taxon>
        <taxon>Turicibacteraceae</taxon>
        <taxon>Turicibacter</taxon>
    </lineage>
</organism>
<dbReference type="Pfam" id="PF00072">
    <property type="entry name" value="Response_reg"/>
    <property type="match status" value="1"/>
</dbReference>
<dbReference type="InterPro" id="IPR007492">
    <property type="entry name" value="LytTR_DNA-bd_dom"/>
</dbReference>
<dbReference type="SMART" id="SM00850">
    <property type="entry name" value="LytTR"/>
    <property type="match status" value="1"/>
</dbReference>
<keyword evidence="3" id="KW-0010">Activator</keyword>
<feature type="modified residue" description="4-aspartylphosphate" evidence="5">
    <location>
        <position position="59"/>
    </location>
</feature>
<evidence type="ECO:0000256" key="2">
    <source>
        <dbReference type="ARBA" id="ARBA00023012"/>
    </source>
</evidence>
<dbReference type="InterPro" id="IPR001789">
    <property type="entry name" value="Sig_transdc_resp-reg_receiver"/>
</dbReference>